<keyword evidence="1" id="KW-0805">Transcription regulation</keyword>
<dbReference type="InterPro" id="IPR000837">
    <property type="entry name" value="AP-1"/>
</dbReference>
<evidence type="ECO:0000256" key="1">
    <source>
        <dbReference type="ARBA" id="ARBA00023015"/>
    </source>
</evidence>
<dbReference type="EMBL" id="BRYA01000399">
    <property type="protein sequence ID" value="GMI48474.1"/>
    <property type="molecule type" value="Genomic_DNA"/>
</dbReference>
<dbReference type="SUPFAM" id="SSF57959">
    <property type="entry name" value="Leucine zipper domain"/>
    <property type="match status" value="1"/>
</dbReference>
<dbReference type="Gene3D" id="1.20.5.170">
    <property type="match status" value="1"/>
</dbReference>
<dbReference type="InterPro" id="IPR046347">
    <property type="entry name" value="bZIP_sf"/>
</dbReference>
<keyword evidence="7" id="KW-1185">Reference proteome</keyword>
<dbReference type="PROSITE" id="PS50217">
    <property type="entry name" value="BZIP"/>
    <property type="match status" value="1"/>
</dbReference>
<dbReference type="PANTHER" id="PTHR23351:SF24">
    <property type="entry name" value="ACTIVATING TRANSCRIPTION FACTOR 3-RELATED"/>
    <property type="match status" value="1"/>
</dbReference>
<gene>
    <name evidence="6" type="ORF">TrCOL_g6677</name>
</gene>
<dbReference type="SUPFAM" id="SSF54427">
    <property type="entry name" value="NTF2-like"/>
    <property type="match status" value="1"/>
</dbReference>
<evidence type="ECO:0000313" key="6">
    <source>
        <dbReference type="EMBL" id="GMI48474.1"/>
    </source>
</evidence>
<keyword evidence="2" id="KW-0238">DNA-binding</keyword>
<dbReference type="PANTHER" id="PTHR23351">
    <property type="entry name" value="FOS TRANSCRIPTION FACTOR-RELATED"/>
    <property type="match status" value="1"/>
</dbReference>
<feature type="domain" description="BZIP" evidence="5">
    <location>
        <begin position="101"/>
        <end position="152"/>
    </location>
</feature>
<sequence>MSATASNFSDVFNDDLLSSSLFLELETANTSPLTTGGESPVPIYDFGVPLKYEEPIFVVPASPDYTSPDYTRPSSPTSSVGSDEPAQRWPSSLANSNLSEEEKEKIRREKKREADRKCRKRKKERTLEMENKLRRLEEEKVAMVYKIESLQRAAFAIVAEEEGAEDLATKAVDLFNLELIECTNFTRAHHSNDCEVMSPSSFASGQDAVVKFWMDMKQMFPNSKLEVVSSKSEGGGKFHVSWKITGMLANGAALSLNGNTFVSVKGNLVTKIVSMWDASSVLAQQFGMTHEEFVKKSDTASYFEDFLI</sequence>
<name>A0A9W7LFE7_9STRA</name>
<evidence type="ECO:0000256" key="3">
    <source>
        <dbReference type="ARBA" id="ARBA00023163"/>
    </source>
</evidence>
<evidence type="ECO:0000256" key="2">
    <source>
        <dbReference type="ARBA" id="ARBA00023125"/>
    </source>
</evidence>
<dbReference type="GO" id="GO:0003700">
    <property type="term" value="F:DNA-binding transcription factor activity"/>
    <property type="evidence" value="ECO:0007669"/>
    <property type="project" value="InterPro"/>
</dbReference>
<evidence type="ECO:0000256" key="4">
    <source>
        <dbReference type="SAM" id="MobiDB-lite"/>
    </source>
</evidence>
<dbReference type="AlphaFoldDB" id="A0A9W7LFE7"/>
<dbReference type="OrthoDB" id="10358170at2759"/>
<dbReference type="InterPro" id="IPR004827">
    <property type="entry name" value="bZIP"/>
</dbReference>
<feature type="region of interest" description="Disordered" evidence="4">
    <location>
        <begin position="62"/>
        <end position="123"/>
    </location>
</feature>
<dbReference type="InterPro" id="IPR032710">
    <property type="entry name" value="NTF2-like_dom_sf"/>
</dbReference>
<feature type="compositionally biased region" description="Basic and acidic residues" evidence="4">
    <location>
        <begin position="100"/>
        <end position="116"/>
    </location>
</feature>
<proteinExistence type="predicted"/>
<feature type="compositionally biased region" description="Polar residues" evidence="4">
    <location>
        <begin position="64"/>
        <end position="81"/>
    </location>
</feature>
<accession>A0A9W7LFE7</accession>
<protein>
    <recommendedName>
        <fullName evidence="5">BZIP domain-containing protein</fullName>
    </recommendedName>
</protein>
<organism evidence="6 7">
    <name type="scientific">Triparma columacea</name>
    <dbReference type="NCBI Taxonomy" id="722753"/>
    <lineage>
        <taxon>Eukaryota</taxon>
        <taxon>Sar</taxon>
        <taxon>Stramenopiles</taxon>
        <taxon>Ochrophyta</taxon>
        <taxon>Bolidophyceae</taxon>
        <taxon>Parmales</taxon>
        <taxon>Triparmaceae</taxon>
        <taxon>Triparma</taxon>
    </lineage>
</organism>
<dbReference type="PRINTS" id="PR00042">
    <property type="entry name" value="LEUZIPPRFOS"/>
</dbReference>
<comment type="caution">
    <text evidence="6">The sequence shown here is derived from an EMBL/GenBank/DDBJ whole genome shotgun (WGS) entry which is preliminary data.</text>
</comment>
<keyword evidence="3" id="KW-0804">Transcription</keyword>
<evidence type="ECO:0000313" key="7">
    <source>
        <dbReference type="Proteomes" id="UP001165065"/>
    </source>
</evidence>
<dbReference type="GO" id="GO:0003677">
    <property type="term" value="F:DNA binding"/>
    <property type="evidence" value="ECO:0007669"/>
    <property type="project" value="UniProtKB-KW"/>
</dbReference>
<evidence type="ECO:0000259" key="5">
    <source>
        <dbReference type="PROSITE" id="PS50217"/>
    </source>
</evidence>
<dbReference type="Gene3D" id="3.10.450.50">
    <property type="match status" value="1"/>
</dbReference>
<dbReference type="Proteomes" id="UP001165065">
    <property type="component" value="Unassembled WGS sequence"/>
</dbReference>
<dbReference type="GO" id="GO:0006357">
    <property type="term" value="P:regulation of transcription by RNA polymerase II"/>
    <property type="evidence" value="ECO:0007669"/>
    <property type="project" value="InterPro"/>
</dbReference>
<reference evidence="7" key="1">
    <citation type="journal article" date="2023" name="Commun. Biol.">
        <title>Genome analysis of Parmales, the sister group of diatoms, reveals the evolutionary specialization of diatoms from phago-mixotrophs to photoautotrophs.</title>
        <authorList>
            <person name="Ban H."/>
            <person name="Sato S."/>
            <person name="Yoshikawa S."/>
            <person name="Yamada K."/>
            <person name="Nakamura Y."/>
            <person name="Ichinomiya M."/>
            <person name="Sato N."/>
            <person name="Blanc-Mathieu R."/>
            <person name="Endo H."/>
            <person name="Kuwata A."/>
            <person name="Ogata H."/>
        </authorList>
    </citation>
    <scope>NUCLEOTIDE SEQUENCE [LARGE SCALE GENOMIC DNA]</scope>
</reference>